<organism evidence="4 5">
    <name type="scientific">Listeria welshimeri</name>
    <dbReference type="NCBI Taxonomy" id="1643"/>
    <lineage>
        <taxon>Bacteria</taxon>
        <taxon>Bacillati</taxon>
        <taxon>Bacillota</taxon>
        <taxon>Bacilli</taxon>
        <taxon>Bacillales</taxon>
        <taxon>Listeriaceae</taxon>
        <taxon>Listeria</taxon>
    </lineage>
</organism>
<dbReference type="EMBL" id="JAAROP010000011">
    <property type="protein sequence ID" value="MBC1323309.1"/>
    <property type="molecule type" value="Genomic_DNA"/>
</dbReference>
<dbReference type="InterPro" id="IPR015797">
    <property type="entry name" value="NUDIX_hydrolase-like_dom_sf"/>
</dbReference>
<keyword evidence="2 4" id="KW-0378">Hydrolase</keyword>
<evidence type="ECO:0000256" key="2">
    <source>
        <dbReference type="ARBA" id="ARBA00022801"/>
    </source>
</evidence>
<sequence length="151" mass="17505">MKHVRVAAIIIHQNKLLLHTSHNENYWTLPGGGVENELTKDGLKREMKEELGEEVIIDELKIIAENRFVHNGKEIDSIEFYYKANLLPDSTLVELKSFKKTEAFGQYGEEPYELLFKWFDVSELKEISILPAFLEAELTHLSSSKIKHIHQ</sequence>
<dbReference type="Proteomes" id="UP000522007">
    <property type="component" value="Unassembled WGS sequence"/>
</dbReference>
<name>A0A7X0W7G7_LISWE</name>
<evidence type="ECO:0000313" key="4">
    <source>
        <dbReference type="EMBL" id="MBC1323309.1"/>
    </source>
</evidence>
<evidence type="ECO:0000313" key="5">
    <source>
        <dbReference type="Proteomes" id="UP000522007"/>
    </source>
</evidence>
<dbReference type="InterPro" id="IPR000086">
    <property type="entry name" value="NUDIX_hydrolase_dom"/>
</dbReference>
<evidence type="ECO:0000256" key="1">
    <source>
        <dbReference type="ARBA" id="ARBA00001946"/>
    </source>
</evidence>
<protein>
    <submittedName>
        <fullName evidence="4">NUDIX hydrolase</fullName>
    </submittedName>
</protein>
<dbReference type="Gene3D" id="3.90.79.10">
    <property type="entry name" value="Nucleoside Triphosphate Pyrophosphohydrolase"/>
    <property type="match status" value="1"/>
</dbReference>
<reference evidence="4 5" key="1">
    <citation type="submission" date="2020-03" db="EMBL/GenBank/DDBJ databases">
        <title>Soil Listeria distribution.</title>
        <authorList>
            <person name="Liao J."/>
            <person name="Wiedmann M."/>
        </authorList>
    </citation>
    <scope>NUCLEOTIDE SEQUENCE [LARGE SCALE GENOMIC DNA]</scope>
    <source>
        <strain evidence="4 5">FSL L7-1829</strain>
    </source>
</reference>
<dbReference type="PANTHER" id="PTHR43046:SF14">
    <property type="entry name" value="MUTT_NUDIX FAMILY PROTEIN"/>
    <property type="match status" value="1"/>
</dbReference>
<dbReference type="Pfam" id="PF00293">
    <property type="entry name" value="NUDIX"/>
    <property type="match status" value="1"/>
</dbReference>
<gene>
    <name evidence="4" type="ORF">HB853_10145</name>
</gene>
<proteinExistence type="predicted"/>
<dbReference type="GO" id="GO:0016787">
    <property type="term" value="F:hydrolase activity"/>
    <property type="evidence" value="ECO:0007669"/>
    <property type="project" value="UniProtKB-KW"/>
</dbReference>
<evidence type="ECO:0000259" key="3">
    <source>
        <dbReference type="PROSITE" id="PS51462"/>
    </source>
</evidence>
<dbReference type="SUPFAM" id="SSF55811">
    <property type="entry name" value="Nudix"/>
    <property type="match status" value="1"/>
</dbReference>
<dbReference type="InterPro" id="IPR020084">
    <property type="entry name" value="NUDIX_hydrolase_CS"/>
</dbReference>
<dbReference type="PANTHER" id="PTHR43046">
    <property type="entry name" value="GDP-MANNOSE MANNOSYL HYDROLASE"/>
    <property type="match status" value="1"/>
</dbReference>
<dbReference type="CDD" id="cd04688">
    <property type="entry name" value="NUDIX_Hydrolase"/>
    <property type="match status" value="1"/>
</dbReference>
<dbReference type="PROSITE" id="PS00893">
    <property type="entry name" value="NUDIX_BOX"/>
    <property type="match status" value="1"/>
</dbReference>
<feature type="domain" description="Nudix hydrolase" evidence="3">
    <location>
        <begin position="1"/>
        <end position="141"/>
    </location>
</feature>
<dbReference type="PROSITE" id="PS51462">
    <property type="entry name" value="NUDIX"/>
    <property type="match status" value="1"/>
</dbReference>
<comment type="caution">
    <text evidence="4">The sequence shown here is derived from an EMBL/GenBank/DDBJ whole genome shotgun (WGS) entry which is preliminary data.</text>
</comment>
<comment type="cofactor">
    <cofactor evidence="1">
        <name>Mg(2+)</name>
        <dbReference type="ChEBI" id="CHEBI:18420"/>
    </cofactor>
</comment>
<accession>A0A7X0W7G7</accession>
<dbReference type="AlphaFoldDB" id="A0A7X0W7G7"/>